<protein>
    <recommendedName>
        <fullName evidence="6">G-protein coupled receptors family 1 profile domain-containing protein</fullName>
    </recommendedName>
</protein>
<evidence type="ECO:0000313" key="7">
    <source>
        <dbReference type="EMBL" id="KHN81610.1"/>
    </source>
</evidence>
<dbReference type="Pfam" id="PF10292">
    <property type="entry name" value="7TM_GPCR_Srab"/>
    <property type="match status" value="1"/>
</dbReference>
<comment type="subcellular location">
    <subcellularLocation>
        <location evidence="1">Membrane</location>
        <topology evidence="1">Multi-pass membrane protein</topology>
    </subcellularLocation>
</comment>
<evidence type="ECO:0000256" key="2">
    <source>
        <dbReference type="ARBA" id="ARBA00022692"/>
    </source>
</evidence>
<accession>A0A0B2VKS5</accession>
<evidence type="ECO:0000256" key="4">
    <source>
        <dbReference type="ARBA" id="ARBA00023136"/>
    </source>
</evidence>
<comment type="caution">
    <text evidence="7">The sequence shown here is derived from an EMBL/GenBank/DDBJ whole genome shotgun (WGS) entry which is preliminary data.</text>
</comment>
<dbReference type="GO" id="GO:0016020">
    <property type="term" value="C:membrane"/>
    <property type="evidence" value="ECO:0007669"/>
    <property type="project" value="UniProtKB-SubCell"/>
</dbReference>
<dbReference type="InterPro" id="IPR019408">
    <property type="entry name" value="7TM_GPCR_serpentine_rcpt_Srab"/>
</dbReference>
<evidence type="ECO:0000313" key="8">
    <source>
        <dbReference type="Proteomes" id="UP000031036"/>
    </source>
</evidence>
<feature type="transmembrane region" description="Helical" evidence="5">
    <location>
        <begin position="281"/>
        <end position="299"/>
    </location>
</feature>
<feature type="transmembrane region" description="Helical" evidence="5">
    <location>
        <begin position="188"/>
        <end position="213"/>
    </location>
</feature>
<reference evidence="7 8" key="1">
    <citation type="submission" date="2014-11" db="EMBL/GenBank/DDBJ databases">
        <title>Genetic blueprint of the zoonotic pathogen Toxocara canis.</title>
        <authorList>
            <person name="Zhu X.-Q."/>
            <person name="Korhonen P.K."/>
            <person name="Cai H."/>
            <person name="Young N.D."/>
            <person name="Nejsum P."/>
            <person name="von Samson-Himmelstjerna G."/>
            <person name="Boag P.R."/>
            <person name="Tan P."/>
            <person name="Li Q."/>
            <person name="Min J."/>
            <person name="Yang Y."/>
            <person name="Wang X."/>
            <person name="Fang X."/>
            <person name="Hall R.S."/>
            <person name="Hofmann A."/>
            <person name="Sternberg P.W."/>
            <person name="Jex A.R."/>
            <person name="Gasser R.B."/>
        </authorList>
    </citation>
    <scope>NUCLEOTIDE SEQUENCE [LARGE SCALE GENOMIC DNA]</scope>
    <source>
        <strain evidence="7">PN_DK_2014</strain>
    </source>
</reference>
<evidence type="ECO:0000256" key="5">
    <source>
        <dbReference type="SAM" id="Phobius"/>
    </source>
</evidence>
<feature type="transmembrane region" description="Helical" evidence="5">
    <location>
        <begin position="61"/>
        <end position="79"/>
    </location>
</feature>
<dbReference type="EMBL" id="JPKZ01001480">
    <property type="protein sequence ID" value="KHN81610.1"/>
    <property type="molecule type" value="Genomic_DNA"/>
</dbReference>
<organism evidence="7 8">
    <name type="scientific">Toxocara canis</name>
    <name type="common">Canine roundworm</name>
    <dbReference type="NCBI Taxonomy" id="6265"/>
    <lineage>
        <taxon>Eukaryota</taxon>
        <taxon>Metazoa</taxon>
        <taxon>Ecdysozoa</taxon>
        <taxon>Nematoda</taxon>
        <taxon>Chromadorea</taxon>
        <taxon>Rhabditida</taxon>
        <taxon>Spirurina</taxon>
        <taxon>Ascaridomorpha</taxon>
        <taxon>Ascaridoidea</taxon>
        <taxon>Toxocaridae</taxon>
        <taxon>Toxocara</taxon>
    </lineage>
</organism>
<feature type="transmembrane region" description="Helical" evidence="5">
    <location>
        <begin position="30"/>
        <end position="49"/>
    </location>
</feature>
<feature type="transmembrane region" description="Helical" evidence="5">
    <location>
        <begin position="143"/>
        <end position="168"/>
    </location>
</feature>
<evidence type="ECO:0000256" key="1">
    <source>
        <dbReference type="ARBA" id="ARBA00004141"/>
    </source>
</evidence>
<dbReference type="InterPro" id="IPR017452">
    <property type="entry name" value="GPCR_Rhodpsn_7TM"/>
</dbReference>
<dbReference type="PROSITE" id="PS50262">
    <property type="entry name" value="G_PROTEIN_RECEP_F1_2"/>
    <property type="match status" value="1"/>
</dbReference>
<feature type="transmembrane region" description="Helical" evidence="5">
    <location>
        <begin position="247"/>
        <end position="269"/>
    </location>
</feature>
<keyword evidence="3 5" id="KW-1133">Transmembrane helix</keyword>
<feature type="transmembrane region" description="Helical" evidence="5">
    <location>
        <begin position="108"/>
        <end position="131"/>
    </location>
</feature>
<proteinExistence type="predicted"/>
<keyword evidence="8" id="KW-1185">Reference proteome</keyword>
<sequence length="357" mass="41211">MELNVASKFLPSTTDNVVILNSHYIVWDSVKFVLMALNSFLCIYSMIRIQRVRLMDRNTKIFMWNAYSALLIIGLARIVDFFEEVADQIWNHSFTYEGDNRRCLIERFFYDAAFINLCFNEVIATVNIFFASVKPTKVEHRAALEKAIVSVVGLWIIGLAFSVTNIAAEVMKYNLWYEKKHLVSCALVFLDTTTFNVVVAISFACFLLTSMVVHRLRRYNERKYEQCRFVNIHKSYQFAANLTTLRLIFPLSVVRAVLLVMLLAGTFATFATSTEFLTNKFFNTCLAIYGCAFCITVAITQHRFRDVVLTDIRTVLSRCRLKAFIRSTTRIDGIRGNVVAFQNENDLHFSQLKLSWK</sequence>
<gene>
    <name evidence="7" type="ORF">Tcan_17184</name>
</gene>
<evidence type="ECO:0000259" key="6">
    <source>
        <dbReference type="PROSITE" id="PS50262"/>
    </source>
</evidence>
<evidence type="ECO:0000256" key="3">
    <source>
        <dbReference type="ARBA" id="ARBA00022989"/>
    </source>
</evidence>
<dbReference type="Proteomes" id="UP000031036">
    <property type="component" value="Unassembled WGS sequence"/>
</dbReference>
<dbReference type="AlphaFoldDB" id="A0A0B2VKS5"/>
<feature type="domain" description="G-protein coupled receptors family 1 profile" evidence="6">
    <location>
        <begin position="38"/>
        <end position="219"/>
    </location>
</feature>
<name>A0A0B2VKS5_TOXCA</name>
<keyword evidence="4 5" id="KW-0472">Membrane</keyword>
<keyword evidence="2 5" id="KW-0812">Transmembrane</keyword>